<feature type="region of interest" description="Disordered" evidence="1">
    <location>
        <begin position="1"/>
        <end position="41"/>
    </location>
</feature>
<comment type="caution">
    <text evidence="2">The sequence shown here is derived from an EMBL/GenBank/DDBJ whole genome shotgun (WGS) entry which is preliminary data.</text>
</comment>
<dbReference type="EMBL" id="JAGPNK010000001">
    <property type="protein sequence ID" value="KAH7329168.1"/>
    <property type="molecule type" value="Genomic_DNA"/>
</dbReference>
<dbReference type="Proteomes" id="UP000813444">
    <property type="component" value="Unassembled WGS sequence"/>
</dbReference>
<sequence>MHETPGALQALPSRPKKKVNRKDPAKRREQNRRSQKLYREKQKQRIEELERCAANAAVAGGACGAGIANFQTGALDLDLTSGSEFGLDVIDLPYQQSSFAQSPYSVPACSDLGPHAPSPDYQQWLNDSFACFSADSTTFSCMPGFHQPGCPVLLMPAISLKPRPSLLPDPLINNLLFNPQCVFMALKENCLHLGISNNDFCTDLGMSPFFRPEFESASESDSKALLSLSRQSYTNVKFDLRPVEGQLVINHHPYIDVIPFRDLRRNLLRMLDEIDEDDFFRDCLESWTCWGPSAGIPSGRPWDPRSWEASEAFLGKWSHVIGGDEGELARQSRWWQSIRGDRITEIL</sequence>
<feature type="compositionally biased region" description="Basic and acidic residues" evidence="1">
    <location>
        <begin position="21"/>
        <end position="41"/>
    </location>
</feature>
<dbReference type="PANTHER" id="PTHR38116:SF5">
    <property type="entry name" value="BZIP DOMAIN-CONTAINING PROTEIN"/>
    <property type="match status" value="1"/>
</dbReference>
<reference evidence="2" key="1">
    <citation type="journal article" date="2021" name="Nat. Commun.">
        <title>Genetic determinants of endophytism in the Arabidopsis root mycobiome.</title>
        <authorList>
            <person name="Mesny F."/>
            <person name="Miyauchi S."/>
            <person name="Thiergart T."/>
            <person name="Pickel B."/>
            <person name="Atanasova L."/>
            <person name="Karlsson M."/>
            <person name="Huettel B."/>
            <person name="Barry K.W."/>
            <person name="Haridas S."/>
            <person name="Chen C."/>
            <person name="Bauer D."/>
            <person name="Andreopoulos W."/>
            <person name="Pangilinan J."/>
            <person name="LaButti K."/>
            <person name="Riley R."/>
            <person name="Lipzen A."/>
            <person name="Clum A."/>
            <person name="Drula E."/>
            <person name="Henrissat B."/>
            <person name="Kohler A."/>
            <person name="Grigoriev I.V."/>
            <person name="Martin F.M."/>
            <person name="Hacquard S."/>
        </authorList>
    </citation>
    <scope>NUCLEOTIDE SEQUENCE</scope>
    <source>
        <strain evidence="2">MPI-CAGE-CH-0235</strain>
    </source>
</reference>
<accession>A0A8K0T2V0</accession>
<dbReference type="PANTHER" id="PTHR38116">
    <property type="entry name" value="CHROMOSOME 7, WHOLE GENOME SHOTGUN SEQUENCE"/>
    <property type="match status" value="1"/>
</dbReference>
<evidence type="ECO:0000313" key="2">
    <source>
        <dbReference type="EMBL" id="KAH7329168.1"/>
    </source>
</evidence>
<dbReference type="InterPro" id="IPR021833">
    <property type="entry name" value="DUF3425"/>
</dbReference>
<evidence type="ECO:0000256" key="1">
    <source>
        <dbReference type="SAM" id="MobiDB-lite"/>
    </source>
</evidence>
<protein>
    <recommendedName>
        <fullName evidence="4">BZIP domain-containing protein</fullName>
    </recommendedName>
</protein>
<gene>
    <name evidence="2" type="ORF">B0I35DRAFT_473796</name>
</gene>
<name>A0A8K0T2V0_9HYPO</name>
<proteinExistence type="predicted"/>
<dbReference type="AlphaFoldDB" id="A0A8K0T2V0"/>
<dbReference type="OrthoDB" id="5973539at2759"/>
<evidence type="ECO:0000313" key="3">
    <source>
        <dbReference type="Proteomes" id="UP000813444"/>
    </source>
</evidence>
<dbReference type="Pfam" id="PF11905">
    <property type="entry name" value="DUF3425"/>
    <property type="match status" value="1"/>
</dbReference>
<organism evidence="2 3">
    <name type="scientific">Stachybotrys elegans</name>
    <dbReference type="NCBI Taxonomy" id="80388"/>
    <lineage>
        <taxon>Eukaryota</taxon>
        <taxon>Fungi</taxon>
        <taxon>Dikarya</taxon>
        <taxon>Ascomycota</taxon>
        <taxon>Pezizomycotina</taxon>
        <taxon>Sordariomycetes</taxon>
        <taxon>Hypocreomycetidae</taxon>
        <taxon>Hypocreales</taxon>
        <taxon>Stachybotryaceae</taxon>
        <taxon>Stachybotrys</taxon>
    </lineage>
</organism>
<dbReference type="CDD" id="cd14688">
    <property type="entry name" value="bZIP_YAP"/>
    <property type="match status" value="1"/>
</dbReference>
<keyword evidence="3" id="KW-1185">Reference proteome</keyword>
<evidence type="ECO:0008006" key="4">
    <source>
        <dbReference type="Google" id="ProtNLM"/>
    </source>
</evidence>